<reference evidence="2" key="2">
    <citation type="journal article" date="2024" name="Nature">
        <title>Anoxygenic phototroph of the Chloroflexota uses a type I reaction centre.</title>
        <authorList>
            <person name="Tsuji J.M."/>
            <person name="Shaw N.A."/>
            <person name="Nagashima S."/>
            <person name="Venkiteswaran J.J."/>
            <person name="Schiff S.L."/>
            <person name="Watanabe T."/>
            <person name="Fukui M."/>
            <person name="Hanada S."/>
            <person name="Tank M."/>
            <person name="Neufeld J.D."/>
        </authorList>
    </citation>
    <scope>NUCLEOTIDE SEQUENCE</scope>
    <source>
        <strain evidence="2">L227-S17</strain>
    </source>
</reference>
<dbReference type="AlphaFoldDB" id="A0A8T7M571"/>
<dbReference type="Proteomes" id="UP000521676">
    <property type="component" value="Unassembled WGS sequence"/>
</dbReference>
<dbReference type="PIRSF" id="PIRSF011468">
    <property type="entry name" value="PhnJ"/>
    <property type="match status" value="1"/>
</dbReference>
<proteinExistence type="predicted"/>
<evidence type="ECO:0000313" key="2">
    <source>
        <dbReference type="EMBL" id="WJW69125.1"/>
    </source>
</evidence>
<dbReference type="Proteomes" id="UP001431572">
    <property type="component" value="Chromosome 2"/>
</dbReference>
<dbReference type="SFLD" id="SFLDG01115">
    <property type="entry name" value="Phosphonate_metabolism_(PhnJ)"/>
    <property type="match status" value="1"/>
</dbReference>
<sequence length="297" mass="33627">MLKDLITTEENYNYAFLDEGSKREIRRNLLKAVAIPGYQVPFGSRELPIGRGWGTGGLQITLSLIGQGDIVKVIDQGTDAGVNAANIRRLIERTAPDVTTTFQTTEATIIQTRHRIPEEKMQAGQLLVLQVPLPEPLRLVERSENATRRMHADKNYSRMWVALYEEIVKHGLLARAYSYPVMVNGRYVMAPSPIPRWDVEKLHNAEHLSLFGAGREKRLYAVPPRTAVIPLDFEDYPFTVEDFHGIRCQRCGAEHSFLDEITTEAGQKTYMCSDTAYCDERVAKKAAEREMQKEFAG</sequence>
<dbReference type="EMBL" id="JACATZ010000003">
    <property type="protein sequence ID" value="NWJ47214.1"/>
    <property type="molecule type" value="Genomic_DNA"/>
</dbReference>
<reference evidence="1 3" key="1">
    <citation type="submission" date="2020-06" db="EMBL/GenBank/DDBJ databases">
        <title>Anoxygenic phototrophic Chloroflexota member uses a Type I reaction center.</title>
        <authorList>
            <person name="Tsuji J.M."/>
            <person name="Shaw N.A."/>
            <person name="Nagashima S."/>
            <person name="Venkiteswaran J."/>
            <person name="Schiff S.L."/>
            <person name="Hanada S."/>
            <person name="Tank M."/>
            <person name="Neufeld J.D."/>
        </authorList>
    </citation>
    <scope>NUCLEOTIDE SEQUENCE [LARGE SCALE GENOMIC DNA]</scope>
    <source>
        <strain evidence="1">L227-S17</strain>
    </source>
</reference>
<evidence type="ECO:0000313" key="1">
    <source>
        <dbReference type="EMBL" id="NWJ47214.1"/>
    </source>
</evidence>
<dbReference type="SFLD" id="SFLDF00379">
    <property type="entry name" value="Phosphonate_metabolism_(PhnJ)"/>
    <property type="match status" value="1"/>
</dbReference>
<evidence type="ECO:0000313" key="4">
    <source>
        <dbReference type="Proteomes" id="UP001431572"/>
    </source>
</evidence>
<dbReference type="SFLD" id="SFLDS00033">
    <property type="entry name" value="Radical_SAM_Phosphonate_Metabo"/>
    <property type="match status" value="1"/>
</dbReference>
<evidence type="ECO:0000313" key="3">
    <source>
        <dbReference type="Proteomes" id="UP000521676"/>
    </source>
</evidence>
<dbReference type="EMBL" id="CP128400">
    <property type="protein sequence ID" value="WJW69125.1"/>
    <property type="molecule type" value="Genomic_DNA"/>
</dbReference>
<dbReference type="GO" id="GO:0019700">
    <property type="term" value="P:organic phosphonate catabolic process"/>
    <property type="evidence" value="ECO:0007669"/>
    <property type="project" value="InterPro"/>
</dbReference>
<dbReference type="GO" id="GO:0016829">
    <property type="term" value="F:lyase activity"/>
    <property type="evidence" value="ECO:0007669"/>
    <property type="project" value="InterPro"/>
</dbReference>
<dbReference type="InterPro" id="IPR010306">
    <property type="entry name" value="PhnJ"/>
</dbReference>
<organism evidence="1 3">
    <name type="scientific">Candidatus Chlorohelix allophototropha</name>
    <dbReference type="NCBI Taxonomy" id="3003348"/>
    <lineage>
        <taxon>Bacteria</taxon>
        <taxon>Bacillati</taxon>
        <taxon>Chloroflexota</taxon>
        <taxon>Chloroflexia</taxon>
        <taxon>Candidatus Chloroheliales</taxon>
        <taxon>Candidatus Chloroheliaceae</taxon>
        <taxon>Candidatus Chlorohelix</taxon>
    </lineage>
</organism>
<dbReference type="Pfam" id="PF06007">
    <property type="entry name" value="PhnJ"/>
    <property type="match status" value="1"/>
</dbReference>
<protein>
    <submittedName>
        <fullName evidence="1">Alpha-D-ribose 1-methylphosphonate 5-phosphate C-P-lyase PhnJ</fullName>
    </submittedName>
</protein>
<dbReference type="GO" id="GO:0051539">
    <property type="term" value="F:4 iron, 4 sulfur cluster binding"/>
    <property type="evidence" value="ECO:0007669"/>
    <property type="project" value="InterPro"/>
</dbReference>
<gene>
    <name evidence="1" type="ORF">HXX08_15235</name>
    <name evidence="2" type="ORF">OZ401_002718</name>
</gene>
<dbReference type="RefSeq" id="WP_341471016.1">
    <property type="nucleotide sequence ID" value="NZ_CP128400.1"/>
</dbReference>
<keyword evidence="4" id="KW-1185">Reference proteome</keyword>
<name>A0A8T7M571_9CHLR</name>
<accession>A0A8T7M571</accession>